<evidence type="ECO:0000256" key="1">
    <source>
        <dbReference type="ARBA" id="ARBA00012513"/>
    </source>
</evidence>
<dbReference type="PROSITE" id="PS00107">
    <property type="entry name" value="PROTEIN_KINASE_ATP"/>
    <property type="match status" value="1"/>
</dbReference>
<dbReference type="GO" id="GO:0044779">
    <property type="term" value="P:meiotic spindle checkpoint signaling"/>
    <property type="evidence" value="ECO:0007669"/>
    <property type="project" value="UniProtKB-ARBA"/>
</dbReference>
<dbReference type="InterPro" id="IPR008271">
    <property type="entry name" value="Ser/Thr_kinase_AS"/>
</dbReference>
<dbReference type="InParanoid" id="A0A7C8ISL5"/>
<feature type="binding site" evidence="11">
    <location>
        <begin position="202"/>
        <end position="203"/>
    </location>
    <ligand>
        <name>ATP</name>
        <dbReference type="ChEBI" id="CHEBI:30616"/>
    </ligand>
</feature>
<dbReference type="GO" id="GO:0000819">
    <property type="term" value="P:sister chromatid segregation"/>
    <property type="evidence" value="ECO:0007669"/>
    <property type="project" value="UniProtKB-ARBA"/>
</dbReference>
<dbReference type="GO" id="GO:0090266">
    <property type="term" value="P:regulation of mitotic cell cycle spindle assembly checkpoint"/>
    <property type="evidence" value="ECO:0007669"/>
    <property type="project" value="UniProtKB-ARBA"/>
</dbReference>
<evidence type="ECO:0000256" key="6">
    <source>
        <dbReference type="ARBA" id="ARBA00022777"/>
    </source>
</evidence>
<evidence type="ECO:0000259" key="17">
    <source>
        <dbReference type="PROSITE" id="PS50011"/>
    </source>
</evidence>
<evidence type="ECO:0000256" key="9">
    <source>
        <dbReference type="ARBA" id="ARBA00048679"/>
    </source>
</evidence>
<accession>A0A7C8ISL5</accession>
<feature type="binding site" evidence="11">
    <location>
        <begin position="153"/>
        <end position="155"/>
    </location>
    <ligand>
        <name>ATP</name>
        <dbReference type="ChEBI" id="CHEBI:30616"/>
    </ligand>
</feature>
<dbReference type="Gene3D" id="1.10.510.10">
    <property type="entry name" value="Transferase(Phosphotransferase) domain 1"/>
    <property type="match status" value="1"/>
</dbReference>
<keyword evidence="19" id="KW-1185">Reference proteome</keyword>
<dbReference type="CDD" id="cd14007">
    <property type="entry name" value="STKc_Aurora"/>
    <property type="match status" value="1"/>
</dbReference>
<dbReference type="GO" id="GO:0005524">
    <property type="term" value="F:ATP binding"/>
    <property type="evidence" value="ECO:0007669"/>
    <property type="project" value="UniProtKB-UniRule"/>
</dbReference>
<feature type="binding site" evidence="11 13">
    <location>
        <position position="104"/>
    </location>
    <ligand>
        <name>ATP</name>
        <dbReference type="ChEBI" id="CHEBI:30616"/>
    </ligand>
</feature>
<comment type="catalytic activity">
    <reaction evidence="8 15">
        <text>L-threonyl-[protein] + ATP = O-phospho-L-threonyl-[protein] + ADP + H(+)</text>
        <dbReference type="Rhea" id="RHEA:46608"/>
        <dbReference type="Rhea" id="RHEA-COMP:11060"/>
        <dbReference type="Rhea" id="RHEA-COMP:11605"/>
        <dbReference type="ChEBI" id="CHEBI:15378"/>
        <dbReference type="ChEBI" id="CHEBI:30013"/>
        <dbReference type="ChEBI" id="CHEBI:30616"/>
        <dbReference type="ChEBI" id="CHEBI:61977"/>
        <dbReference type="ChEBI" id="CHEBI:456216"/>
        <dbReference type="EC" id="2.7.11.1"/>
    </reaction>
</comment>
<organism evidence="18 19">
    <name type="scientific">Xylaria multiplex</name>
    <dbReference type="NCBI Taxonomy" id="323545"/>
    <lineage>
        <taxon>Eukaryota</taxon>
        <taxon>Fungi</taxon>
        <taxon>Dikarya</taxon>
        <taxon>Ascomycota</taxon>
        <taxon>Pezizomycotina</taxon>
        <taxon>Sordariomycetes</taxon>
        <taxon>Xylariomycetidae</taxon>
        <taxon>Xylariales</taxon>
        <taxon>Xylariaceae</taxon>
        <taxon>Xylaria</taxon>
    </lineage>
</organism>
<sequence>MKINRHLETRLEHPVTRGESGGNGKSPRVNQTGVETPRSKDSVDTEKPNEASGTDRIPAALVTPSAIKRFHLGMFEIGKPLGEGGFGRVYLAREREHKFLCALKVLYKKKLETEYAVLQVRREIEIQRNLWHPNILRLYGSFQDSTRIFLVLELAGQGALYKHLAKAEWFPERKAAQYIAQIASALAYLHRRQVIHRDIKPENILVGIHGEVKLSDFGCSVHGPNRRTTYCGTPNYLPPEIARPRRSDKSYDEKVDLWSLGVAMYELLVGQRPFDDTPARMKRKIARADLIIPPYVSTEARDLIKKLLVVDPRERITLEEVQQHPWIIKNCRKPRLAAEMQRNWVQDVYKARIRVTTDFPRSERKGKGLLKEEGPYSRPIHSGIVG</sequence>
<feature type="region of interest" description="Disordered" evidence="16">
    <location>
        <begin position="1"/>
        <end position="57"/>
    </location>
</feature>
<dbReference type="GO" id="GO:0000776">
    <property type="term" value="C:kinetochore"/>
    <property type="evidence" value="ECO:0007669"/>
    <property type="project" value="UniProtKB-ARBA"/>
</dbReference>
<name>A0A7C8ISL5_9PEZI</name>
<dbReference type="EC" id="2.7.11.1" evidence="1 15"/>
<evidence type="ECO:0000256" key="12">
    <source>
        <dbReference type="PIRSR" id="PIRSR630616-3"/>
    </source>
</evidence>
<keyword evidence="7 11" id="KW-0067">ATP-binding</keyword>
<feature type="cross-link" description="Glycyl lysine isopeptide (Lys-Gly) (interchain with G-Cter in SUMO2)" evidence="12">
    <location>
        <position position="200"/>
    </location>
</feature>
<evidence type="ECO:0000256" key="14">
    <source>
        <dbReference type="RuleBase" id="RU000304"/>
    </source>
</evidence>
<evidence type="ECO:0000256" key="11">
    <source>
        <dbReference type="PIRSR" id="PIRSR630616-2"/>
    </source>
</evidence>
<dbReference type="SMART" id="SM00220">
    <property type="entry name" value="S_TKc"/>
    <property type="match status" value="1"/>
</dbReference>
<evidence type="ECO:0000256" key="2">
    <source>
        <dbReference type="ARBA" id="ARBA00021157"/>
    </source>
</evidence>
<evidence type="ECO:0000256" key="5">
    <source>
        <dbReference type="ARBA" id="ARBA00022741"/>
    </source>
</evidence>
<keyword evidence="6 15" id="KW-0418">Kinase</keyword>
<evidence type="ECO:0000256" key="10">
    <source>
        <dbReference type="PIRSR" id="PIRSR630616-1"/>
    </source>
</evidence>
<dbReference type="AlphaFoldDB" id="A0A7C8ISL5"/>
<evidence type="ECO:0000256" key="4">
    <source>
        <dbReference type="ARBA" id="ARBA00022679"/>
    </source>
</evidence>
<comment type="similarity">
    <text evidence="15">Belongs to the protein kinase superfamily. Ser/Thr protein kinase family. Aurora subfamily.</text>
</comment>
<evidence type="ECO:0000256" key="13">
    <source>
        <dbReference type="PROSITE-ProRule" id="PRU10141"/>
    </source>
</evidence>
<dbReference type="Pfam" id="PF00069">
    <property type="entry name" value="Pkinase"/>
    <property type="match status" value="1"/>
</dbReference>
<evidence type="ECO:0000256" key="15">
    <source>
        <dbReference type="RuleBase" id="RU367134"/>
    </source>
</evidence>
<keyword evidence="3 14" id="KW-0723">Serine/threonine-protein kinase</keyword>
<dbReference type="GO" id="GO:1902115">
    <property type="term" value="P:regulation of organelle assembly"/>
    <property type="evidence" value="ECO:0007669"/>
    <property type="project" value="UniProtKB-ARBA"/>
</dbReference>
<gene>
    <name evidence="18" type="ORF">GQX73_g8117</name>
</gene>
<evidence type="ECO:0000256" key="8">
    <source>
        <dbReference type="ARBA" id="ARBA00047899"/>
    </source>
</evidence>
<feature type="domain" description="Protein kinase" evidence="17">
    <location>
        <begin position="75"/>
        <end position="327"/>
    </location>
</feature>
<dbReference type="GO" id="GO:0032133">
    <property type="term" value="C:chromosome passenger complex"/>
    <property type="evidence" value="ECO:0007669"/>
    <property type="project" value="UniProtKB-ARBA"/>
</dbReference>
<proteinExistence type="inferred from homology"/>
<evidence type="ECO:0000256" key="7">
    <source>
        <dbReference type="ARBA" id="ARBA00022840"/>
    </source>
</evidence>
<feature type="active site" description="Proton acceptor" evidence="10">
    <location>
        <position position="198"/>
    </location>
</feature>
<keyword evidence="4 15" id="KW-0808">Transferase</keyword>
<comment type="caution">
    <text evidence="18">The sequence shown here is derived from an EMBL/GenBank/DDBJ whole genome shotgun (WGS) entry which is preliminary data.</text>
</comment>
<evidence type="ECO:0000313" key="18">
    <source>
        <dbReference type="EMBL" id="KAF2965462.1"/>
    </source>
</evidence>
<dbReference type="SUPFAM" id="SSF56112">
    <property type="entry name" value="Protein kinase-like (PK-like)"/>
    <property type="match status" value="1"/>
</dbReference>
<evidence type="ECO:0000313" key="19">
    <source>
        <dbReference type="Proteomes" id="UP000481858"/>
    </source>
</evidence>
<dbReference type="GO" id="GO:0051233">
    <property type="term" value="C:spindle midzone"/>
    <property type="evidence" value="ECO:0007669"/>
    <property type="project" value="UniProtKB-ARBA"/>
</dbReference>
<feature type="compositionally biased region" description="Basic and acidic residues" evidence="16">
    <location>
        <begin position="37"/>
        <end position="49"/>
    </location>
</feature>
<dbReference type="GO" id="GO:0004674">
    <property type="term" value="F:protein serine/threonine kinase activity"/>
    <property type="evidence" value="ECO:0007669"/>
    <property type="project" value="UniProtKB-KW"/>
</dbReference>
<evidence type="ECO:0000256" key="16">
    <source>
        <dbReference type="SAM" id="MobiDB-lite"/>
    </source>
</evidence>
<protein>
    <recommendedName>
        <fullName evidence="2 15">Aurora kinase</fullName>
        <ecNumber evidence="1 15">2.7.11.1</ecNumber>
    </recommendedName>
</protein>
<dbReference type="GO" id="GO:0045143">
    <property type="term" value="P:homologous chromosome segregation"/>
    <property type="evidence" value="ECO:0007669"/>
    <property type="project" value="UniProtKB-ARBA"/>
</dbReference>
<dbReference type="Proteomes" id="UP000481858">
    <property type="component" value="Unassembled WGS sequence"/>
</dbReference>
<dbReference type="GO" id="GO:0072479">
    <property type="term" value="P:response to mitotic cell cycle spindle assembly checkpoint signaling"/>
    <property type="evidence" value="ECO:0007669"/>
    <property type="project" value="UniProtKB-ARBA"/>
</dbReference>
<dbReference type="InterPro" id="IPR030616">
    <property type="entry name" value="Aur-like"/>
</dbReference>
<feature type="binding site" evidence="11">
    <location>
        <position position="216"/>
    </location>
    <ligand>
        <name>ATP</name>
        <dbReference type="ChEBI" id="CHEBI:30616"/>
    </ligand>
</feature>
<dbReference type="PANTHER" id="PTHR24350">
    <property type="entry name" value="SERINE/THREONINE-PROTEIN KINASE IAL-RELATED"/>
    <property type="match status" value="1"/>
</dbReference>
<dbReference type="FunFam" id="1.10.510.10:FF:000235">
    <property type="entry name" value="Serine/threonine-protein kinase ark1"/>
    <property type="match status" value="1"/>
</dbReference>
<feature type="compositionally biased region" description="Basic and acidic residues" evidence="16">
    <location>
        <begin position="1"/>
        <end position="16"/>
    </location>
</feature>
<dbReference type="OrthoDB" id="377346at2759"/>
<dbReference type="GO" id="GO:0032465">
    <property type="term" value="P:regulation of cytokinesis"/>
    <property type="evidence" value="ECO:0007669"/>
    <property type="project" value="UniProtKB-ARBA"/>
</dbReference>
<reference evidence="18 19" key="1">
    <citation type="submission" date="2019-12" db="EMBL/GenBank/DDBJ databases">
        <title>Draft genome sequence of the ascomycete Xylaria multiplex DSM 110363.</title>
        <authorList>
            <person name="Buettner E."/>
            <person name="Kellner H."/>
        </authorList>
    </citation>
    <scope>NUCLEOTIDE SEQUENCE [LARGE SCALE GENOMIC DNA]</scope>
    <source>
        <strain evidence="18 19">DSM 110363</strain>
    </source>
</reference>
<dbReference type="InterPro" id="IPR017441">
    <property type="entry name" value="Protein_kinase_ATP_BS"/>
</dbReference>
<keyword evidence="5 11" id="KW-0547">Nucleotide-binding</keyword>
<dbReference type="FunFam" id="3.30.200.20:FF:000042">
    <property type="entry name" value="Aurora kinase A"/>
    <property type="match status" value="1"/>
</dbReference>
<comment type="catalytic activity">
    <reaction evidence="9 15">
        <text>L-seryl-[protein] + ATP = O-phospho-L-seryl-[protein] + ADP + H(+)</text>
        <dbReference type="Rhea" id="RHEA:17989"/>
        <dbReference type="Rhea" id="RHEA-COMP:9863"/>
        <dbReference type="Rhea" id="RHEA-COMP:11604"/>
        <dbReference type="ChEBI" id="CHEBI:15378"/>
        <dbReference type="ChEBI" id="CHEBI:29999"/>
        <dbReference type="ChEBI" id="CHEBI:30616"/>
        <dbReference type="ChEBI" id="CHEBI:83421"/>
        <dbReference type="ChEBI" id="CHEBI:456216"/>
        <dbReference type="EC" id="2.7.11.1"/>
    </reaction>
</comment>
<dbReference type="InterPro" id="IPR000719">
    <property type="entry name" value="Prot_kinase_dom"/>
</dbReference>
<dbReference type="GO" id="GO:0008608">
    <property type="term" value="P:attachment of spindle microtubules to kinetochore"/>
    <property type="evidence" value="ECO:0007669"/>
    <property type="project" value="UniProtKB-ARBA"/>
</dbReference>
<dbReference type="EMBL" id="WUBL01000115">
    <property type="protein sequence ID" value="KAF2965462.1"/>
    <property type="molecule type" value="Genomic_DNA"/>
</dbReference>
<dbReference type="PROSITE" id="PS50011">
    <property type="entry name" value="PROTEIN_KINASE_DOM"/>
    <property type="match status" value="1"/>
</dbReference>
<dbReference type="PROSITE" id="PS00108">
    <property type="entry name" value="PROTEIN_KINASE_ST"/>
    <property type="match status" value="1"/>
</dbReference>
<dbReference type="InterPro" id="IPR011009">
    <property type="entry name" value="Kinase-like_dom_sf"/>
</dbReference>
<evidence type="ECO:0000256" key="3">
    <source>
        <dbReference type="ARBA" id="ARBA00022527"/>
    </source>
</evidence>